<dbReference type="SUPFAM" id="SSF111326">
    <property type="entry name" value="Urocanase"/>
    <property type="match status" value="1"/>
</dbReference>
<protein>
    <recommendedName>
        <fullName evidence="1">Urocanase C-terminal domain-containing protein</fullName>
    </recommendedName>
</protein>
<dbReference type="EMBL" id="DRTM01000130">
    <property type="protein sequence ID" value="HHE75850.1"/>
    <property type="molecule type" value="Genomic_DNA"/>
</dbReference>
<accession>A0A7J3T9T4</accession>
<feature type="non-terminal residue" evidence="2">
    <location>
        <position position="1"/>
    </location>
</feature>
<gene>
    <name evidence="2" type="ORF">ENL31_01820</name>
</gene>
<dbReference type="Proteomes" id="UP000886130">
    <property type="component" value="Unassembled WGS sequence"/>
</dbReference>
<name>A0A7J3T9T4_9ARCH</name>
<feature type="domain" description="Urocanase C-terminal" evidence="1">
    <location>
        <begin position="2"/>
        <end position="29"/>
    </location>
</feature>
<dbReference type="Pfam" id="PF17392">
    <property type="entry name" value="Urocanase_C"/>
    <property type="match status" value="1"/>
</dbReference>
<evidence type="ECO:0000313" key="2">
    <source>
        <dbReference type="EMBL" id="HHE75850.1"/>
    </source>
</evidence>
<reference evidence="2" key="1">
    <citation type="journal article" date="2020" name="mSystems">
        <title>Genome- and Community-Level Interaction Insights into Carbon Utilization and Element Cycling Functions of Hydrothermarchaeota in Hydrothermal Sediment.</title>
        <authorList>
            <person name="Zhou Z."/>
            <person name="Liu Y."/>
            <person name="Xu W."/>
            <person name="Pan J."/>
            <person name="Luo Z.H."/>
            <person name="Li M."/>
        </authorList>
    </citation>
    <scope>NUCLEOTIDE SEQUENCE [LARGE SCALE GENOMIC DNA]</scope>
    <source>
        <strain evidence="2">HyVt-85</strain>
    </source>
</reference>
<evidence type="ECO:0000259" key="1">
    <source>
        <dbReference type="Pfam" id="PF17392"/>
    </source>
</evidence>
<dbReference type="Gene3D" id="3.40.1770.10">
    <property type="entry name" value="Urocanase superfamily"/>
    <property type="match status" value="1"/>
</dbReference>
<proteinExistence type="predicted"/>
<dbReference type="InterPro" id="IPR035401">
    <property type="entry name" value="Urocanase_C"/>
</dbReference>
<comment type="caution">
    <text evidence="2">The sequence shown here is derived from an EMBL/GenBank/DDBJ whole genome shotgun (WGS) entry which is preliminary data.</text>
</comment>
<dbReference type="InterPro" id="IPR036190">
    <property type="entry name" value="Urocanase_sf"/>
</dbReference>
<dbReference type="AlphaFoldDB" id="A0A7J3T9T4"/>
<sequence>SRVLNNDPGLGVVRHADAGYEIAIRTAKEKGIWMPMLK</sequence>
<organism evidence="2">
    <name type="scientific">Candidatus Aciduliprofundum boonei</name>
    <dbReference type="NCBI Taxonomy" id="379547"/>
    <lineage>
        <taxon>Archaea</taxon>
        <taxon>Methanobacteriati</taxon>
        <taxon>Thermoplasmatota</taxon>
        <taxon>DHVE2 group</taxon>
        <taxon>Candidatus Aciduliprofundum</taxon>
    </lineage>
</organism>